<dbReference type="EMBL" id="ATDN01000006">
    <property type="protein sequence ID" value="RWA22184.1"/>
    <property type="molecule type" value="Genomic_DNA"/>
</dbReference>
<evidence type="ECO:0000313" key="1">
    <source>
        <dbReference type="EMBL" id="RWA22184.1"/>
    </source>
</evidence>
<reference evidence="1 2" key="1">
    <citation type="submission" date="2013-06" db="EMBL/GenBank/DDBJ databases">
        <title>The draft sequence of the Mycobacterium elephantis genome.</title>
        <authorList>
            <person name="Pettersson F.B."/>
            <person name="Das S."/>
            <person name="Dasgupta S."/>
            <person name="Bhattacharya A."/>
            <person name="Kirsebom L.A."/>
        </authorList>
    </citation>
    <scope>NUCLEOTIDE SEQUENCE [LARGE SCALE GENOMIC DNA]</scope>
    <source>
        <strain evidence="1 2">DSM 44368</strain>
    </source>
</reference>
<organism evidence="1 2">
    <name type="scientific">Mycolicibacterium elephantis DSM 44368</name>
    <dbReference type="NCBI Taxonomy" id="1335622"/>
    <lineage>
        <taxon>Bacteria</taxon>
        <taxon>Bacillati</taxon>
        <taxon>Actinomycetota</taxon>
        <taxon>Actinomycetes</taxon>
        <taxon>Mycobacteriales</taxon>
        <taxon>Mycobacteriaceae</taxon>
        <taxon>Mycolicibacterium</taxon>
    </lineage>
</organism>
<dbReference type="SUPFAM" id="SSF50494">
    <property type="entry name" value="Trypsin-like serine proteases"/>
    <property type="match status" value="1"/>
</dbReference>
<dbReference type="InterPro" id="IPR043504">
    <property type="entry name" value="Peptidase_S1_PA_chymotrypsin"/>
</dbReference>
<evidence type="ECO:0008006" key="3">
    <source>
        <dbReference type="Google" id="ProtNLM"/>
    </source>
</evidence>
<gene>
    <name evidence="1" type="ORF">MELE44368_14170</name>
</gene>
<comment type="caution">
    <text evidence="1">The sequence shown here is derived from an EMBL/GenBank/DDBJ whole genome shotgun (WGS) entry which is preliminary data.</text>
</comment>
<dbReference type="Gene3D" id="2.40.10.10">
    <property type="entry name" value="Trypsin-like serine proteases"/>
    <property type="match status" value="2"/>
</dbReference>
<dbReference type="InterPro" id="IPR009003">
    <property type="entry name" value="Peptidase_S1_PA"/>
</dbReference>
<protein>
    <recommendedName>
        <fullName evidence="3">Peptidase S1 domain-containing protein</fullName>
    </recommendedName>
</protein>
<sequence>MDAQPGVQVYPGMEIRQDNNVCTLGFVDLAARVAFTAGHCRGSGQVSDRSGAFVGTQVQFRDNTPDGATVDSNHPITDWQIIGLAPDAVVNNVLPGGRVLVSDPAVVPTPGLAVCHFGVVTGESCGTVESVNNGWFTMSNGVVSQKGDSGGPVYVITPDGRAAIIGMFHSTWGQFPAAVSWHVTSQQAREDVISAASANVATP</sequence>
<name>A0A439DXQ1_9MYCO</name>
<dbReference type="AlphaFoldDB" id="A0A439DXQ1"/>
<keyword evidence="2" id="KW-1185">Reference proteome</keyword>
<dbReference type="Proteomes" id="UP000287177">
    <property type="component" value="Unassembled WGS sequence"/>
</dbReference>
<proteinExistence type="predicted"/>
<evidence type="ECO:0000313" key="2">
    <source>
        <dbReference type="Proteomes" id="UP000287177"/>
    </source>
</evidence>
<accession>A0A439DXQ1</accession>